<evidence type="ECO:0000259" key="6">
    <source>
        <dbReference type="Pfam" id="PF21036"/>
    </source>
</evidence>
<keyword evidence="3" id="KW-0808">Transferase</keyword>
<dbReference type="Pfam" id="PF06722">
    <property type="entry name" value="EryCIII-like_C"/>
    <property type="match status" value="1"/>
</dbReference>
<dbReference type="Gene3D" id="3.40.50.2000">
    <property type="entry name" value="Glycogen Phosphorylase B"/>
    <property type="match status" value="2"/>
</dbReference>
<evidence type="ECO:0000259" key="5">
    <source>
        <dbReference type="Pfam" id="PF06722"/>
    </source>
</evidence>
<dbReference type="InterPro" id="IPR010610">
    <property type="entry name" value="EryCIII-like_C"/>
</dbReference>
<comment type="similarity">
    <text evidence="1">Belongs to the glycosyltransferase 28 family.</text>
</comment>
<name>A0ABW6RDP6_9ACTN</name>
<keyword evidence="8" id="KW-1185">Reference proteome</keyword>
<evidence type="ECO:0000313" key="8">
    <source>
        <dbReference type="Proteomes" id="UP001601976"/>
    </source>
</evidence>
<keyword evidence="4" id="KW-0732">Signal</keyword>
<organism evidence="7 8">
    <name type="scientific">Streptomyces flavidovirens</name>
    <dbReference type="NCBI Taxonomy" id="67298"/>
    <lineage>
        <taxon>Bacteria</taxon>
        <taxon>Bacillati</taxon>
        <taxon>Actinomycetota</taxon>
        <taxon>Actinomycetes</taxon>
        <taxon>Kitasatosporales</taxon>
        <taxon>Streptomycetaceae</taxon>
        <taxon>Streptomyces</taxon>
    </lineage>
</organism>
<keyword evidence="2" id="KW-0328">Glycosyltransferase</keyword>
<evidence type="ECO:0000256" key="1">
    <source>
        <dbReference type="ARBA" id="ARBA00006962"/>
    </source>
</evidence>
<evidence type="ECO:0000313" key="7">
    <source>
        <dbReference type="EMBL" id="MFF3339650.1"/>
    </source>
</evidence>
<protein>
    <submittedName>
        <fullName evidence="7">Nucleotide disphospho-sugar-binding domain-containing protein</fullName>
    </submittedName>
</protein>
<reference evidence="7 8" key="1">
    <citation type="submission" date="2024-10" db="EMBL/GenBank/DDBJ databases">
        <title>The Natural Products Discovery Center: Release of the First 8490 Sequenced Strains for Exploring Actinobacteria Biosynthetic Diversity.</title>
        <authorList>
            <person name="Kalkreuter E."/>
            <person name="Kautsar S.A."/>
            <person name="Yang D."/>
            <person name="Bader C.D."/>
            <person name="Teijaro C.N."/>
            <person name="Fluegel L."/>
            <person name="Davis C.M."/>
            <person name="Simpson J.R."/>
            <person name="Lauterbach L."/>
            <person name="Steele A.D."/>
            <person name="Gui C."/>
            <person name="Meng S."/>
            <person name="Li G."/>
            <person name="Viehrig K."/>
            <person name="Ye F."/>
            <person name="Su P."/>
            <person name="Kiefer A.F."/>
            <person name="Nichols A."/>
            <person name="Cepeda A.J."/>
            <person name="Yan W."/>
            <person name="Fan B."/>
            <person name="Jiang Y."/>
            <person name="Adhikari A."/>
            <person name="Zheng C.-J."/>
            <person name="Schuster L."/>
            <person name="Cowan T.M."/>
            <person name="Smanski M.J."/>
            <person name="Chevrette M.G."/>
            <person name="De Carvalho L.P.S."/>
            <person name="Shen B."/>
        </authorList>
    </citation>
    <scope>NUCLEOTIDE SEQUENCE [LARGE SCALE GENOMIC DNA]</scope>
    <source>
        <strain evidence="7 8">NPDC003029</strain>
    </source>
</reference>
<proteinExistence type="inferred from homology"/>
<dbReference type="PANTHER" id="PTHR48050:SF13">
    <property type="entry name" value="STEROL 3-BETA-GLUCOSYLTRANSFERASE UGT80A2"/>
    <property type="match status" value="1"/>
</dbReference>
<dbReference type="EMBL" id="JBIAPK010000003">
    <property type="protein sequence ID" value="MFF3339650.1"/>
    <property type="molecule type" value="Genomic_DNA"/>
</dbReference>
<evidence type="ECO:0000256" key="4">
    <source>
        <dbReference type="SAM" id="SignalP"/>
    </source>
</evidence>
<dbReference type="RefSeq" id="WP_355712493.1">
    <property type="nucleotide sequence ID" value="NZ_JBEXNP010000001.1"/>
</dbReference>
<dbReference type="CDD" id="cd03784">
    <property type="entry name" value="GT1_Gtf-like"/>
    <property type="match status" value="1"/>
</dbReference>
<feature type="signal peptide" evidence="4">
    <location>
        <begin position="1"/>
        <end position="23"/>
    </location>
</feature>
<dbReference type="InterPro" id="IPR002213">
    <property type="entry name" value="UDP_glucos_trans"/>
</dbReference>
<dbReference type="Pfam" id="PF21036">
    <property type="entry name" value="EryCIII-like_N"/>
    <property type="match status" value="1"/>
</dbReference>
<dbReference type="Proteomes" id="UP001601976">
    <property type="component" value="Unassembled WGS sequence"/>
</dbReference>
<sequence>MRILFTTWSAPSHLFPMVPLAWACRAAGHEVLLAVPPDSVAAVARAGLTPVPVGAAPPGAAAPGGPAGPGSWDIRRRWPADWPLRPEALDAGQRHILDSLVDRQVRIAEAMLPGLLSFAEDWRPDLLVSDASSYAGAVAADLLDVPMASHQWGGPAVLNLEGGGPAGAPHTGYRQLFERFGADVGRAPDVWVDPCPPSLQLSSPAKRLTVRYVPYSGSGEVPAGLLRPSARTRVCVTWEAGAPLTAPGGSVPVPLLAAAFELAAGGVETVLALTPEQRAALPRLPEGVRAVDGSSLHLWLPTCGVVAHQGSGGTSMAAAAAGVPQLIVSPRPEQMLTGDRLEAVGAGRHLPAGELTGDTGAPALLRDAALRLLAGPHREAAGRLRDEIRALPAPARAVRVLEALVGG</sequence>
<dbReference type="PANTHER" id="PTHR48050">
    <property type="entry name" value="STEROL 3-BETA-GLUCOSYLTRANSFERASE"/>
    <property type="match status" value="1"/>
</dbReference>
<dbReference type="InterPro" id="IPR048284">
    <property type="entry name" value="EryCIII-like_N"/>
</dbReference>
<dbReference type="InterPro" id="IPR050426">
    <property type="entry name" value="Glycosyltransferase_28"/>
</dbReference>
<feature type="domain" description="Erythromycin biosynthesis protein CIII-like N-terminal" evidence="6">
    <location>
        <begin position="22"/>
        <end position="237"/>
    </location>
</feature>
<dbReference type="SUPFAM" id="SSF53756">
    <property type="entry name" value="UDP-Glycosyltransferase/glycogen phosphorylase"/>
    <property type="match status" value="1"/>
</dbReference>
<gene>
    <name evidence="7" type="ORF">ACFYWW_13095</name>
</gene>
<accession>A0ABW6RDP6</accession>
<evidence type="ECO:0000256" key="3">
    <source>
        <dbReference type="ARBA" id="ARBA00022679"/>
    </source>
</evidence>
<feature type="domain" description="Erythromycin biosynthesis protein CIII-like C-terminal" evidence="5">
    <location>
        <begin position="267"/>
        <end position="404"/>
    </location>
</feature>
<feature type="chain" id="PRO_5045694897" evidence="4">
    <location>
        <begin position="24"/>
        <end position="407"/>
    </location>
</feature>
<comment type="caution">
    <text evidence="7">The sequence shown here is derived from an EMBL/GenBank/DDBJ whole genome shotgun (WGS) entry which is preliminary data.</text>
</comment>
<evidence type="ECO:0000256" key="2">
    <source>
        <dbReference type="ARBA" id="ARBA00022676"/>
    </source>
</evidence>